<evidence type="ECO:0000313" key="1">
    <source>
        <dbReference type="EMBL" id="MFC6659704.1"/>
    </source>
</evidence>
<dbReference type="RefSeq" id="WP_224603818.1">
    <property type="nucleotide sequence ID" value="NZ_JAIQXV010000001.1"/>
</dbReference>
<name>A0ABW1ZJ01_9DEIO</name>
<keyword evidence="2" id="KW-1185">Reference proteome</keyword>
<accession>A0ABW1ZJ01</accession>
<dbReference type="EMBL" id="JBHSWB010000001">
    <property type="protein sequence ID" value="MFC6659704.1"/>
    <property type="molecule type" value="Genomic_DNA"/>
</dbReference>
<evidence type="ECO:0000313" key="2">
    <source>
        <dbReference type="Proteomes" id="UP001596317"/>
    </source>
</evidence>
<sequence>MAPQRHAALITALGGAHPLTPALLAWAHRSPGFAPFLAAHETKVRRKLRQATGPEAQADLAAELALAAWLLQERRWTLAYEPLAASGGRGPDFRVAAPDGSGAWFLEVTRLHPAASPDALTMKLARTLADKAGQWPPGASTVLAAVLPPEAGDAAGLLRRALGLLQAAAGQPTPTLDGRAFAQRQPRLSAVVLCQGAAEDHWPV</sequence>
<gene>
    <name evidence="1" type="ORF">ACFP90_04505</name>
</gene>
<comment type="caution">
    <text evidence="1">The sequence shown here is derived from an EMBL/GenBank/DDBJ whole genome shotgun (WGS) entry which is preliminary data.</text>
</comment>
<organism evidence="1 2">
    <name type="scientific">Deinococcus multiflagellatus</name>
    <dbReference type="NCBI Taxonomy" id="1656887"/>
    <lineage>
        <taxon>Bacteria</taxon>
        <taxon>Thermotogati</taxon>
        <taxon>Deinococcota</taxon>
        <taxon>Deinococci</taxon>
        <taxon>Deinococcales</taxon>
        <taxon>Deinococcaceae</taxon>
        <taxon>Deinococcus</taxon>
    </lineage>
</organism>
<reference evidence="2" key="1">
    <citation type="journal article" date="2019" name="Int. J. Syst. Evol. Microbiol.">
        <title>The Global Catalogue of Microorganisms (GCM) 10K type strain sequencing project: providing services to taxonomists for standard genome sequencing and annotation.</title>
        <authorList>
            <consortium name="The Broad Institute Genomics Platform"/>
            <consortium name="The Broad Institute Genome Sequencing Center for Infectious Disease"/>
            <person name="Wu L."/>
            <person name="Ma J."/>
        </authorList>
    </citation>
    <scope>NUCLEOTIDE SEQUENCE [LARGE SCALE GENOMIC DNA]</scope>
    <source>
        <strain evidence="2">CCUG 63830</strain>
    </source>
</reference>
<dbReference type="Proteomes" id="UP001596317">
    <property type="component" value="Unassembled WGS sequence"/>
</dbReference>
<proteinExistence type="predicted"/>
<protein>
    <submittedName>
        <fullName evidence="1">Uncharacterized protein</fullName>
    </submittedName>
</protein>